<organism evidence="1 2">
    <name type="scientific">Batillaria attramentaria</name>
    <dbReference type="NCBI Taxonomy" id="370345"/>
    <lineage>
        <taxon>Eukaryota</taxon>
        <taxon>Metazoa</taxon>
        <taxon>Spiralia</taxon>
        <taxon>Lophotrochozoa</taxon>
        <taxon>Mollusca</taxon>
        <taxon>Gastropoda</taxon>
        <taxon>Caenogastropoda</taxon>
        <taxon>Sorbeoconcha</taxon>
        <taxon>Cerithioidea</taxon>
        <taxon>Batillariidae</taxon>
        <taxon>Batillaria</taxon>
    </lineage>
</organism>
<evidence type="ECO:0000313" key="2">
    <source>
        <dbReference type="Proteomes" id="UP001519460"/>
    </source>
</evidence>
<protein>
    <submittedName>
        <fullName evidence="1">Uncharacterized protein</fullName>
    </submittedName>
</protein>
<reference evidence="1 2" key="1">
    <citation type="journal article" date="2023" name="Sci. Data">
        <title>Genome assembly of the Korean intertidal mud-creeper Batillaria attramentaria.</title>
        <authorList>
            <person name="Patra A.K."/>
            <person name="Ho P.T."/>
            <person name="Jun S."/>
            <person name="Lee S.J."/>
            <person name="Kim Y."/>
            <person name="Won Y.J."/>
        </authorList>
    </citation>
    <scope>NUCLEOTIDE SEQUENCE [LARGE SCALE GENOMIC DNA]</scope>
    <source>
        <strain evidence="1">Wonlab-2016</strain>
    </source>
</reference>
<dbReference type="AlphaFoldDB" id="A0ABD0KYS0"/>
<comment type="caution">
    <text evidence="1">The sequence shown here is derived from an EMBL/GenBank/DDBJ whole genome shotgun (WGS) entry which is preliminary data.</text>
</comment>
<gene>
    <name evidence="1" type="ORF">BaRGS_00016768</name>
</gene>
<name>A0ABD0KYS0_9CAEN</name>
<accession>A0ABD0KYS0</accession>
<dbReference type="EMBL" id="JACVVK020000108">
    <property type="protein sequence ID" value="KAK7491922.1"/>
    <property type="molecule type" value="Genomic_DNA"/>
</dbReference>
<keyword evidence="2" id="KW-1185">Reference proteome</keyword>
<evidence type="ECO:0000313" key="1">
    <source>
        <dbReference type="EMBL" id="KAK7491922.1"/>
    </source>
</evidence>
<proteinExistence type="predicted"/>
<sequence>MFKLRLTMDSRKVSSVSGRRSISRRNLYRQVTPKSRCTSKRHCALTHLYIGTSSFRHKTELVVSDMRYCRLVRGFLPDCPSYTGAVLSKRTLVRSTGVHFNDVSIESVVGVSSVG</sequence>
<dbReference type="Proteomes" id="UP001519460">
    <property type="component" value="Unassembled WGS sequence"/>
</dbReference>